<keyword evidence="5" id="KW-0505">Motor protein</keyword>
<comment type="subcellular location">
    <subcellularLocation>
        <location evidence="1">Cytoplasm</location>
        <location evidence="1">Cytoskeleton</location>
    </subcellularLocation>
</comment>
<feature type="binding site" evidence="5">
    <location>
        <begin position="82"/>
        <end position="89"/>
    </location>
    <ligand>
        <name>ATP</name>
        <dbReference type="ChEBI" id="CHEBI:30616"/>
    </ligand>
</feature>
<dbReference type="GeneTree" id="ENSGT00940000167114"/>
<reference evidence="8" key="1">
    <citation type="submission" date="2012-01" db="EMBL/GenBank/DDBJ databases">
        <title>The Genome Sequence of Oreochromis niloticus (Nile Tilapia).</title>
        <authorList>
            <consortium name="Broad Institute Genome Assembly Team"/>
            <consortium name="Broad Institute Sequencing Platform"/>
            <person name="Di Palma F."/>
            <person name="Johnson J."/>
            <person name="Lander E.S."/>
            <person name="Lindblad-Toh K."/>
        </authorList>
    </citation>
    <scope>NUCLEOTIDE SEQUENCE [LARGE SCALE GENOMIC DNA]</scope>
</reference>
<keyword evidence="2 5" id="KW-0547">Nucleotide-binding</keyword>
<dbReference type="InterPro" id="IPR027640">
    <property type="entry name" value="Kinesin-like_fam"/>
</dbReference>
<dbReference type="GO" id="GO:0005856">
    <property type="term" value="C:cytoskeleton"/>
    <property type="evidence" value="ECO:0007669"/>
    <property type="project" value="UniProtKB-SubCell"/>
</dbReference>
<accession>A0A669F6D9</accession>
<dbReference type="InterPro" id="IPR036961">
    <property type="entry name" value="Kinesin_motor_dom_sf"/>
</dbReference>
<evidence type="ECO:0000313" key="8">
    <source>
        <dbReference type="Proteomes" id="UP000005207"/>
    </source>
</evidence>
<dbReference type="Pfam" id="PF00225">
    <property type="entry name" value="Kinesin"/>
    <property type="match status" value="1"/>
</dbReference>
<evidence type="ECO:0000256" key="2">
    <source>
        <dbReference type="ARBA" id="ARBA00022741"/>
    </source>
</evidence>
<reference evidence="7" key="2">
    <citation type="submission" date="2025-08" db="UniProtKB">
        <authorList>
            <consortium name="Ensembl"/>
        </authorList>
    </citation>
    <scope>IDENTIFICATION</scope>
</reference>
<dbReference type="GO" id="GO:0007018">
    <property type="term" value="P:microtubule-based movement"/>
    <property type="evidence" value="ECO:0007669"/>
    <property type="project" value="InterPro"/>
</dbReference>
<dbReference type="Ensembl" id="ENSONIT00000034926.1">
    <property type="protein sequence ID" value="ENSONIP00000081135.1"/>
    <property type="gene ID" value="ENSONIG00000034223.1"/>
</dbReference>
<organism evidence="7 8">
    <name type="scientific">Oreochromis niloticus</name>
    <name type="common">Nile tilapia</name>
    <name type="synonym">Tilapia nilotica</name>
    <dbReference type="NCBI Taxonomy" id="8128"/>
    <lineage>
        <taxon>Eukaryota</taxon>
        <taxon>Metazoa</taxon>
        <taxon>Chordata</taxon>
        <taxon>Craniata</taxon>
        <taxon>Vertebrata</taxon>
        <taxon>Euteleostomi</taxon>
        <taxon>Actinopterygii</taxon>
        <taxon>Neopterygii</taxon>
        <taxon>Teleostei</taxon>
        <taxon>Neoteleostei</taxon>
        <taxon>Acanthomorphata</taxon>
        <taxon>Ovalentaria</taxon>
        <taxon>Cichlomorphae</taxon>
        <taxon>Cichliformes</taxon>
        <taxon>Cichlidae</taxon>
        <taxon>African cichlids</taxon>
        <taxon>Pseudocrenilabrinae</taxon>
        <taxon>Oreochromini</taxon>
        <taxon>Oreochromis</taxon>
    </lineage>
</organism>
<dbReference type="PANTHER" id="PTHR47972">
    <property type="entry name" value="KINESIN-LIKE PROTEIN KLP-3"/>
    <property type="match status" value="1"/>
</dbReference>
<dbReference type="Proteomes" id="UP000005207">
    <property type="component" value="Linkage group LG12"/>
</dbReference>
<protein>
    <submittedName>
        <fullName evidence="7">Si:dkey-96l17.6</fullName>
    </submittedName>
</protein>
<evidence type="ECO:0000259" key="6">
    <source>
        <dbReference type="PROSITE" id="PS50067"/>
    </source>
</evidence>
<dbReference type="InterPro" id="IPR027417">
    <property type="entry name" value="P-loop_NTPase"/>
</dbReference>
<dbReference type="Gene3D" id="3.40.850.10">
    <property type="entry name" value="Kinesin motor domain"/>
    <property type="match status" value="1"/>
</dbReference>
<dbReference type="PANTHER" id="PTHR47972:SF16">
    <property type="entry name" value="KINESIN-LIKE PROTEIN"/>
    <property type="match status" value="1"/>
</dbReference>
<dbReference type="InParanoid" id="A0A669F6D9"/>
<dbReference type="PROSITE" id="PS50067">
    <property type="entry name" value="KINESIN_MOTOR_2"/>
    <property type="match status" value="1"/>
</dbReference>
<dbReference type="GO" id="GO:0003777">
    <property type="term" value="F:microtubule motor activity"/>
    <property type="evidence" value="ECO:0007669"/>
    <property type="project" value="InterPro"/>
</dbReference>
<dbReference type="SMART" id="SM00129">
    <property type="entry name" value="KISc"/>
    <property type="match status" value="1"/>
</dbReference>
<comment type="similarity">
    <text evidence="5">Belongs to the TRAFAC class myosin-kinesin ATPase superfamily. Kinesin family.</text>
</comment>
<evidence type="ECO:0000313" key="7">
    <source>
        <dbReference type="Ensembl" id="ENSONIP00000081135.1"/>
    </source>
</evidence>
<dbReference type="InterPro" id="IPR001752">
    <property type="entry name" value="Kinesin_motor_dom"/>
</dbReference>
<dbReference type="AlphaFoldDB" id="A0A669F6D9"/>
<dbReference type="SUPFAM" id="SSF52540">
    <property type="entry name" value="P-loop containing nucleoside triphosphate hydrolases"/>
    <property type="match status" value="1"/>
</dbReference>
<sequence>CRIRPVSRAEAAQGGAIVVEKIDEYSVTVETPRGPREFQFDKVFSAEASQEDLFHDTSRKCVSHRLIQLAIDGYNVCVFAYGQTGSGKTFTMVGDKEQKNPGIIPRAFNAMFDIMRKNNSKFTYMLELYNDRLQDLFASQAGERNRKGVVFAQGAETKEASSAQELYALFQQACANRHISATSEQTPSTSL</sequence>
<evidence type="ECO:0000256" key="3">
    <source>
        <dbReference type="ARBA" id="ARBA00022840"/>
    </source>
</evidence>
<keyword evidence="3 5" id="KW-0067">ATP-binding</keyword>
<dbReference type="OMA" id="GCAIRRI"/>
<keyword evidence="8" id="KW-1185">Reference proteome</keyword>
<keyword evidence="4" id="KW-0963">Cytoplasm</keyword>
<proteinExistence type="inferred from homology"/>
<dbReference type="GO" id="GO:0008017">
    <property type="term" value="F:microtubule binding"/>
    <property type="evidence" value="ECO:0007669"/>
    <property type="project" value="InterPro"/>
</dbReference>
<reference evidence="7" key="3">
    <citation type="submission" date="2025-09" db="UniProtKB">
        <authorList>
            <consortium name="Ensembl"/>
        </authorList>
    </citation>
    <scope>IDENTIFICATION</scope>
</reference>
<name>A0A669F6D9_ORENI</name>
<evidence type="ECO:0000256" key="1">
    <source>
        <dbReference type="ARBA" id="ARBA00004245"/>
    </source>
</evidence>
<dbReference type="GO" id="GO:0005524">
    <property type="term" value="F:ATP binding"/>
    <property type="evidence" value="ECO:0007669"/>
    <property type="project" value="UniProtKB-UniRule"/>
</dbReference>
<feature type="domain" description="Kinesin motor" evidence="6">
    <location>
        <begin position="1"/>
        <end position="191"/>
    </location>
</feature>
<evidence type="ECO:0000256" key="4">
    <source>
        <dbReference type="ARBA" id="ARBA00023212"/>
    </source>
</evidence>
<evidence type="ECO:0000256" key="5">
    <source>
        <dbReference type="PROSITE-ProRule" id="PRU00283"/>
    </source>
</evidence>
<keyword evidence="4" id="KW-0206">Cytoskeleton</keyword>